<dbReference type="STRING" id="216432.CA2559_06355"/>
<dbReference type="GeneID" id="89453053"/>
<accession>A3U7Z3</accession>
<evidence type="ECO:0000313" key="2">
    <source>
        <dbReference type="Proteomes" id="UP000002297"/>
    </source>
</evidence>
<sequence length="114" mass="13412">MAKIEFGEIPQEFRHVEYLSDIILKIQEYTSDFEPYLDELKINVSIELPPHLENQILNTLDINERKGVLNVEFRRHRVNESNFTPIPTSTDFYNSVVFALNSVKKDLIENDENE</sequence>
<dbReference type="Proteomes" id="UP000002297">
    <property type="component" value="Chromosome"/>
</dbReference>
<evidence type="ECO:0000313" key="1">
    <source>
        <dbReference type="EMBL" id="EAP88360.1"/>
    </source>
</evidence>
<dbReference type="AlphaFoldDB" id="A3U7Z3"/>
<dbReference type="RefSeq" id="WP_013187031.1">
    <property type="nucleotide sequence ID" value="NC_014230.1"/>
</dbReference>
<reference evidence="1 2" key="1">
    <citation type="journal article" date="2010" name="J. Bacteriol.">
        <title>The complete genome sequence of Croceibacter atlanticus HTCC2559T.</title>
        <authorList>
            <person name="Oh H.M."/>
            <person name="Kang I."/>
            <person name="Ferriera S."/>
            <person name="Giovannoni S.J."/>
            <person name="Cho J.C."/>
        </authorList>
    </citation>
    <scope>NUCLEOTIDE SEQUENCE [LARGE SCALE GENOMIC DNA]</scope>
    <source>
        <strain evidence="2">ATCC BAA-628 / HTCC2559 / KCTC 12090</strain>
    </source>
</reference>
<dbReference type="KEGG" id="cat:CA2559_06355"/>
<proteinExistence type="predicted"/>
<name>A3U7Z3_CROAH</name>
<dbReference type="OrthoDB" id="9982073at2"/>
<dbReference type="EMBL" id="CP002046">
    <property type="protein sequence ID" value="EAP88360.1"/>
    <property type="molecule type" value="Genomic_DNA"/>
</dbReference>
<protein>
    <submittedName>
        <fullName evidence="1">Uncharacterized protein</fullName>
    </submittedName>
</protein>
<keyword evidence="2" id="KW-1185">Reference proteome</keyword>
<dbReference type="HOGENOM" id="CLU_2116935_0_0_10"/>
<organism evidence="1 2">
    <name type="scientific">Croceibacter atlanticus (strain ATCC BAA-628 / JCM 21780 / CIP 108009 / IAM 15332 / KCTC 12090 / HTCC2559)</name>
    <dbReference type="NCBI Taxonomy" id="216432"/>
    <lineage>
        <taxon>Bacteria</taxon>
        <taxon>Pseudomonadati</taxon>
        <taxon>Bacteroidota</taxon>
        <taxon>Flavobacteriia</taxon>
        <taxon>Flavobacteriales</taxon>
        <taxon>Flavobacteriaceae</taxon>
        <taxon>Croceibacter</taxon>
    </lineage>
</organism>
<gene>
    <name evidence="1" type="ordered locus">CA2559_06355</name>
</gene>